<evidence type="ECO:0000313" key="3">
    <source>
        <dbReference type="EMBL" id="GAI27917.1"/>
    </source>
</evidence>
<protein>
    <recommendedName>
        <fullName evidence="2">Metalloprotease TldD/E C-terminal domain-containing protein</fullName>
    </recommendedName>
</protein>
<dbReference type="SUPFAM" id="SSF111283">
    <property type="entry name" value="Putative modulator of DNA gyrase, PmbA/TldD"/>
    <property type="match status" value="1"/>
</dbReference>
<accession>X1M8E6</accession>
<dbReference type="PANTHER" id="PTHR30624">
    <property type="entry name" value="UNCHARACTERIZED PROTEIN TLDD AND PMBA"/>
    <property type="match status" value="1"/>
</dbReference>
<comment type="caution">
    <text evidence="3">The sequence shown here is derived from an EMBL/GenBank/DDBJ whole genome shotgun (WGS) entry which is preliminary data.</text>
</comment>
<dbReference type="AlphaFoldDB" id="X1M8E6"/>
<feature type="non-terminal residue" evidence="3">
    <location>
        <position position="1"/>
    </location>
</feature>
<dbReference type="EMBL" id="BARV01015192">
    <property type="protein sequence ID" value="GAI27917.1"/>
    <property type="molecule type" value="Genomic_DNA"/>
</dbReference>
<dbReference type="InterPro" id="IPR045569">
    <property type="entry name" value="Metalloprtase-TldD/E_C"/>
</dbReference>
<dbReference type="GO" id="GO:0008237">
    <property type="term" value="F:metallopeptidase activity"/>
    <property type="evidence" value="ECO:0007669"/>
    <property type="project" value="InterPro"/>
</dbReference>
<dbReference type="PANTHER" id="PTHR30624:SF0">
    <property type="entry name" value="METALLOPROTEASE SLR0863"/>
    <property type="match status" value="1"/>
</dbReference>
<dbReference type="GO" id="GO:0005829">
    <property type="term" value="C:cytosol"/>
    <property type="evidence" value="ECO:0007669"/>
    <property type="project" value="TreeGrafter"/>
</dbReference>
<reference evidence="3" key="1">
    <citation type="journal article" date="2014" name="Front. Microbiol.">
        <title>High frequency of phylogenetically diverse reductive dehalogenase-homologous genes in deep subseafloor sedimentary metagenomes.</title>
        <authorList>
            <person name="Kawai M."/>
            <person name="Futagami T."/>
            <person name="Toyoda A."/>
            <person name="Takaki Y."/>
            <person name="Nishi S."/>
            <person name="Hori S."/>
            <person name="Arai W."/>
            <person name="Tsubouchi T."/>
            <person name="Morono Y."/>
            <person name="Uchiyama I."/>
            <person name="Ito T."/>
            <person name="Fujiyama A."/>
            <person name="Inagaki F."/>
            <person name="Takami H."/>
        </authorList>
    </citation>
    <scope>NUCLEOTIDE SEQUENCE</scope>
    <source>
        <strain evidence="3">Expedition CK06-06</strain>
    </source>
</reference>
<dbReference type="InterPro" id="IPR036059">
    <property type="entry name" value="TldD/PmbA_sf"/>
</dbReference>
<organism evidence="3">
    <name type="scientific">marine sediment metagenome</name>
    <dbReference type="NCBI Taxonomy" id="412755"/>
    <lineage>
        <taxon>unclassified sequences</taxon>
        <taxon>metagenomes</taxon>
        <taxon>ecological metagenomes</taxon>
    </lineage>
</organism>
<feature type="domain" description="Metalloprotease TldD/E C-terminal" evidence="2">
    <location>
        <begin position="11"/>
        <end position="255"/>
    </location>
</feature>
<dbReference type="InterPro" id="IPR051463">
    <property type="entry name" value="Peptidase_U62_metallo"/>
</dbReference>
<evidence type="ECO:0000256" key="1">
    <source>
        <dbReference type="ARBA" id="ARBA00005836"/>
    </source>
</evidence>
<dbReference type="GO" id="GO:0006508">
    <property type="term" value="P:proteolysis"/>
    <property type="evidence" value="ECO:0007669"/>
    <property type="project" value="InterPro"/>
</dbReference>
<comment type="similarity">
    <text evidence="1">Belongs to the peptidase U62 family.</text>
</comment>
<dbReference type="Pfam" id="PF19289">
    <property type="entry name" value="PmbA_TldD_3rd"/>
    <property type="match status" value="1"/>
</dbReference>
<sequence>IRGLEAKPIKPGKYPVVLDGSLNFVFAHEAAGHSAEADFIRTAGVLRGKLNKRLAPSFVNLIDDGTLEYVPGYKSRTFGFMRYDDEGVAVERTEIIKDGILSTYLTDRSNASHFNLKPTGNCRAEYFSSFPIVRMRNTYLEASKGQDLSEDEILELVKNGALLKRAGGGQVDPIRGTFNFGVAEVYEVKNGEISDMRRATTLTGNTLETLGKLLGISNKMTDPSANTGFCGKDGQRAPTGTGGGWCAVKVMTIGG</sequence>
<evidence type="ECO:0000259" key="2">
    <source>
        <dbReference type="Pfam" id="PF19289"/>
    </source>
</evidence>
<proteinExistence type="inferred from homology"/>
<gene>
    <name evidence="3" type="ORF">S06H3_26298</name>
</gene>
<name>X1M8E6_9ZZZZ</name>